<feature type="coiled-coil region" evidence="1">
    <location>
        <begin position="113"/>
        <end position="147"/>
    </location>
</feature>
<dbReference type="AlphaFoldDB" id="A0A653BTB2"/>
<protein>
    <submittedName>
        <fullName evidence="2">Uncharacterized protein</fullName>
    </submittedName>
</protein>
<accession>A0A653BTB2</accession>
<reference evidence="2 3" key="1">
    <citation type="submission" date="2019-01" db="EMBL/GenBank/DDBJ databases">
        <authorList>
            <person name="Sayadi A."/>
        </authorList>
    </citation>
    <scope>NUCLEOTIDE SEQUENCE [LARGE SCALE GENOMIC DNA]</scope>
</reference>
<evidence type="ECO:0000256" key="1">
    <source>
        <dbReference type="SAM" id="Coils"/>
    </source>
</evidence>
<evidence type="ECO:0000313" key="3">
    <source>
        <dbReference type="Proteomes" id="UP000410492"/>
    </source>
</evidence>
<proteinExistence type="predicted"/>
<sequence length="181" mass="20879">MPSEEDILIEQIKHNMPGFSLTKNALLHPTSDGVKRFYRKFLDEYYEQIVLASGIADGNIPGTPGDTEEEVLFKKISKIVSKHIKFTLRDIYQPTHMRTLKFFMVCNHILIFAKSISEQIKQLNDGIIDLKNQADHYKKEHEDVLNQVSENAKQIALKKETIAGLQIEQKEKREALEQLEV</sequence>
<feature type="non-terminal residue" evidence="2">
    <location>
        <position position="181"/>
    </location>
</feature>
<name>A0A653BTB2_CALMS</name>
<keyword evidence="3" id="KW-1185">Reference proteome</keyword>
<gene>
    <name evidence="2" type="ORF">CALMAC_LOCUS3409</name>
</gene>
<keyword evidence="1" id="KW-0175">Coiled coil</keyword>
<dbReference type="EMBL" id="CAACVG010004639">
    <property type="protein sequence ID" value="VEN38551.1"/>
    <property type="molecule type" value="Genomic_DNA"/>
</dbReference>
<dbReference type="Proteomes" id="UP000410492">
    <property type="component" value="Unassembled WGS sequence"/>
</dbReference>
<evidence type="ECO:0000313" key="2">
    <source>
        <dbReference type="EMBL" id="VEN38551.1"/>
    </source>
</evidence>
<organism evidence="2 3">
    <name type="scientific">Callosobruchus maculatus</name>
    <name type="common">Southern cowpea weevil</name>
    <name type="synonym">Pulse bruchid</name>
    <dbReference type="NCBI Taxonomy" id="64391"/>
    <lineage>
        <taxon>Eukaryota</taxon>
        <taxon>Metazoa</taxon>
        <taxon>Ecdysozoa</taxon>
        <taxon>Arthropoda</taxon>
        <taxon>Hexapoda</taxon>
        <taxon>Insecta</taxon>
        <taxon>Pterygota</taxon>
        <taxon>Neoptera</taxon>
        <taxon>Endopterygota</taxon>
        <taxon>Coleoptera</taxon>
        <taxon>Polyphaga</taxon>
        <taxon>Cucujiformia</taxon>
        <taxon>Chrysomeloidea</taxon>
        <taxon>Chrysomelidae</taxon>
        <taxon>Bruchinae</taxon>
        <taxon>Bruchini</taxon>
        <taxon>Callosobruchus</taxon>
    </lineage>
</organism>
<dbReference type="OrthoDB" id="6735200at2759"/>